<keyword evidence="2" id="KW-0378">Hydrolase</keyword>
<reference evidence="2 3" key="1">
    <citation type="submission" date="2020-08" db="EMBL/GenBank/DDBJ databases">
        <title>Genome public.</title>
        <authorList>
            <person name="Liu C."/>
            <person name="Sun Q."/>
        </authorList>
    </citation>
    <scope>NUCLEOTIDE SEQUENCE [LARGE SCALE GENOMIC DNA]</scope>
    <source>
        <strain evidence="2 3">NSJ-21</strain>
    </source>
</reference>
<dbReference type="PANTHER" id="PTHR14859:SF15">
    <property type="entry name" value="ENDONUCLEASE_EXONUCLEASE_PHOSPHATASE DOMAIN-CONTAINING PROTEIN"/>
    <property type="match status" value="1"/>
</dbReference>
<dbReference type="PANTHER" id="PTHR14859">
    <property type="entry name" value="CALCOFLUOR WHITE HYPERSENSITIVE PROTEIN PRECURSOR"/>
    <property type="match status" value="1"/>
</dbReference>
<dbReference type="RefSeq" id="WP_141981232.1">
    <property type="nucleotide sequence ID" value="NZ_JACOOG010000001.1"/>
</dbReference>
<evidence type="ECO:0000313" key="3">
    <source>
        <dbReference type="Proteomes" id="UP000600230"/>
    </source>
</evidence>
<keyword evidence="2" id="KW-0540">Nuclease</keyword>
<keyword evidence="3" id="KW-1185">Reference proteome</keyword>
<dbReference type="InterPro" id="IPR036691">
    <property type="entry name" value="Endo/exonu/phosph_ase_sf"/>
</dbReference>
<dbReference type="Gene3D" id="3.60.10.10">
    <property type="entry name" value="Endonuclease/exonuclease/phosphatase"/>
    <property type="match status" value="1"/>
</dbReference>
<dbReference type="GO" id="GO:0004519">
    <property type="term" value="F:endonuclease activity"/>
    <property type="evidence" value="ECO:0007669"/>
    <property type="project" value="UniProtKB-KW"/>
</dbReference>
<name>A0ABR7BX19_9BACE</name>
<accession>A0ABR7BX19</accession>
<dbReference type="InterPro" id="IPR005135">
    <property type="entry name" value="Endo/exonuclease/phosphatase"/>
</dbReference>
<organism evidence="2 3">
    <name type="scientific">Bacteroides parvus</name>
    <dbReference type="NCBI Taxonomy" id="2763025"/>
    <lineage>
        <taxon>Bacteria</taxon>
        <taxon>Pseudomonadati</taxon>
        <taxon>Bacteroidota</taxon>
        <taxon>Bacteroidia</taxon>
        <taxon>Bacteroidales</taxon>
        <taxon>Bacteroidaceae</taxon>
        <taxon>Bacteroides</taxon>
    </lineage>
</organism>
<comment type="caution">
    <text evidence="2">The sequence shown here is derived from an EMBL/GenBank/DDBJ whole genome shotgun (WGS) entry which is preliminary data.</text>
</comment>
<evidence type="ECO:0000259" key="1">
    <source>
        <dbReference type="Pfam" id="PF03372"/>
    </source>
</evidence>
<dbReference type="Pfam" id="PF03372">
    <property type="entry name" value="Exo_endo_phos"/>
    <property type="match status" value="1"/>
</dbReference>
<feature type="domain" description="Endonuclease/exonuclease/phosphatase" evidence="1">
    <location>
        <begin position="30"/>
        <end position="248"/>
    </location>
</feature>
<gene>
    <name evidence="2" type="ORF">H8S53_01225</name>
</gene>
<dbReference type="Proteomes" id="UP000600230">
    <property type="component" value="Unassembled WGS sequence"/>
</dbReference>
<proteinExistence type="predicted"/>
<dbReference type="SUPFAM" id="SSF56219">
    <property type="entry name" value="DNase I-like"/>
    <property type="match status" value="1"/>
</dbReference>
<protein>
    <submittedName>
        <fullName evidence="2">Endonuclease/exonuclease/phosphatase family protein</fullName>
    </submittedName>
</protein>
<evidence type="ECO:0000313" key="2">
    <source>
        <dbReference type="EMBL" id="MBC5589892.1"/>
    </source>
</evidence>
<sequence length="259" mass="29776">MMTLKYFLAFFFAVMPFSFFAQKSVQLKVMTYNLRFGELASIKEIADFIVTCEPDFVALQELDCMTKRKRTPHQHNVNFVTELGYYTKMFPLYGKTISYAGGFYGIGMLTKFPYINVQKVMLPKQKEGHEARALLMAEIELTSGDTIIVASTHLDYTSMASRAKQLEIITQILKEKHFPIILGGDFNATPDAMEIRTYFEDWQPLSINSQLTSPAKEPKKKIDYLFGYPRKNWKLISSKVLKTSLSDHLPIFSEIELIN</sequence>
<dbReference type="EMBL" id="JACOOG010000001">
    <property type="protein sequence ID" value="MBC5589892.1"/>
    <property type="molecule type" value="Genomic_DNA"/>
</dbReference>
<dbReference type="InterPro" id="IPR051916">
    <property type="entry name" value="GPI-anchor_lipid_remodeler"/>
</dbReference>
<keyword evidence="2" id="KW-0255">Endonuclease</keyword>